<dbReference type="InterPro" id="IPR036259">
    <property type="entry name" value="MFS_trans_sf"/>
</dbReference>
<keyword evidence="2 5" id="KW-0812">Transmembrane</keyword>
<dbReference type="EMBL" id="JAPTGC010000005">
    <property type="protein sequence ID" value="MCZ0862528.1"/>
    <property type="molecule type" value="Genomic_DNA"/>
</dbReference>
<keyword evidence="3 5" id="KW-1133">Transmembrane helix</keyword>
<comment type="caution">
    <text evidence="7">The sequence shown here is derived from an EMBL/GenBank/DDBJ whole genome shotgun (WGS) entry which is preliminary data.</text>
</comment>
<feature type="transmembrane region" description="Helical" evidence="5">
    <location>
        <begin position="298"/>
        <end position="317"/>
    </location>
</feature>
<dbReference type="PANTHER" id="PTHR43129">
    <property type="entry name" value="FOSMIDOMYCIN RESISTANCE PROTEIN"/>
    <property type="match status" value="1"/>
</dbReference>
<proteinExistence type="predicted"/>
<keyword evidence="8" id="KW-1185">Reference proteome</keyword>
<feature type="transmembrane region" description="Helical" evidence="5">
    <location>
        <begin position="73"/>
        <end position="92"/>
    </location>
</feature>
<feature type="transmembrane region" description="Helical" evidence="5">
    <location>
        <begin position="98"/>
        <end position="115"/>
    </location>
</feature>
<evidence type="ECO:0000256" key="4">
    <source>
        <dbReference type="ARBA" id="ARBA00023136"/>
    </source>
</evidence>
<dbReference type="InterPro" id="IPR020846">
    <property type="entry name" value="MFS_dom"/>
</dbReference>
<dbReference type="InterPro" id="IPR011701">
    <property type="entry name" value="MFS"/>
</dbReference>
<dbReference type="Gene3D" id="1.20.1250.20">
    <property type="entry name" value="MFS general substrate transporter like domains"/>
    <property type="match status" value="2"/>
</dbReference>
<name>A0ABT4IL98_9EURY</name>
<feature type="transmembrane region" description="Helical" evidence="5">
    <location>
        <begin position="274"/>
        <end position="292"/>
    </location>
</feature>
<organism evidence="7 8">
    <name type="scientific">Methanocorpusculum vombati</name>
    <dbReference type="NCBI Taxonomy" id="3002864"/>
    <lineage>
        <taxon>Archaea</taxon>
        <taxon>Methanobacteriati</taxon>
        <taxon>Methanobacteriota</taxon>
        <taxon>Stenosarchaea group</taxon>
        <taxon>Methanomicrobia</taxon>
        <taxon>Methanomicrobiales</taxon>
        <taxon>Methanocorpusculaceae</taxon>
        <taxon>Methanocorpusculum</taxon>
    </lineage>
</organism>
<dbReference type="PROSITE" id="PS00216">
    <property type="entry name" value="SUGAR_TRANSPORT_1"/>
    <property type="match status" value="1"/>
</dbReference>
<feature type="transmembrane region" description="Helical" evidence="5">
    <location>
        <begin position="243"/>
        <end position="262"/>
    </location>
</feature>
<evidence type="ECO:0000256" key="2">
    <source>
        <dbReference type="ARBA" id="ARBA00022692"/>
    </source>
</evidence>
<keyword evidence="4 5" id="KW-0472">Membrane</keyword>
<dbReference type="CDD" id="cd17478">
    <property type="entry name" value="MFS_FsR"/>
    <property type="match status" value="1"/>
</dbReference>
<evidence type="ECO:0000256" key="3">
    <source>
        <dbReference type="ARBA" id="ARBA00022989"/>
    </source>
</evidence>
<reference evidence="7" key="1">
    <citation type="submission" date="2022-12" db="EMBL/GenBank/DDBJ databases">
        <title>Isolation and characterisation of novel Methanocorpusculum spp. from native Australian herbivores indicates the genus is ancestrally host-associated.</title>
        <authorList>
            <person name="Volmer J.G."/>
            <person name="Soo R.M."/>
            <person name="Evans P.N."/>
            <person name="Hoedt E.C."/>
            <person name="Astorga Alsina A.L."/>
            <person name="Woodcroft B.J."/>
            <person name="Tyson G.W."/>
            <person name="Hugenholtz P."/>
            <person name="Morrison M."/>
        </authorList>
    </citation>
    <scope>NUCLEOTIDE SEQUENCE</scope>
    <source>
        <strain evidence="7">CW153</strain>
    </source>
</reference>
<evidence type="ECO:0000259" key="6">
    <source>
        <dbReference type="PROSITE" id="PS50850"/>
    </source>
</evidence>
<protein>
    <submittedName>
        <fullName evidence="7">MFS transporter</fullName>
    </submittedName>
</protein>
<feature type="transmembrane region" description="Helical" evidence="5">
    <location>
        <begin position="329"/>
        <end position="352"/>
    </location>
</feature>
<accession>A0ABT4IL98</accession>
<dbReference type="Proteomes" id="UP001141336">
    <property type="component" value="Unassembled WGS sequence"/>
</dbReference>
<dbReference type="PANTHER" id="PTHR43129:SF1">
    <property type="entry name" value="FOSMIDOMYCIN RESISTANCE PROTEIN"/>
    <property type="match status" value="1"/>
</dbReference>
<feature type="transmembrane region" description="Helical" evidence="5">
    <location>
        <begin position="165"/>
        <end position="183"/>
    </location>
</feature>
<dbReference type="InterPro" id="IPR005829">
    <property type="entry name" value="Sugar_transporter_CS"/>
</dbReference>
<dbReference type="SUPFAM" id="SSF103473">
    <property type="entry name" value="MFS general substrate transporter"/>
    <property type="match status" value="1"/>
</dbReference>
<feature type="transmembrane region" description="Helical" evidence="5">
    <location>
        <begin position="20"/>
        <end position="38"/>
    </location>
</feature>
<comment type="subcellular location">
    <subcellularLocation>
        <location evidence="1">Membrane</location>
        <topology evidence="1">Multi-pass membrane protein</topology>
    </subcellularLocation>
</comment>
<sequence length="389" mass="41141">MNHLAKRIAVLAAGHGAVDFYLPVISAALPVLLPFFAAQGITSYAMAGFLVTIINIIPAVVQPVAGWIQDRGGWTLGTSWCVLMTAVAISCFAFVQNYWLLLGLAVVAGIGNSLFHPNAYQQIYQFSTPTNRGTLLSLFSIGGSFGYGAAPLVVGALLVWAGLPALIYLIIPGIIVAFIISRFPQKPMHEPAVADRSVSGGSANWRCAGLMLGLSSLRTWVYYGFLAFATVYLTTYAGVEYFVATLFVTGMFYAGMIATLVAAVSSDKVGRKEVLLISYACSVPAYLGIFLLPAPFSLLSLLAAGFFLMAPATIEIATVQEMMPGSVGLASGIVIGIPLGVSAFASLVIGVLADIVGSMPEVLMMQAILMAATVVLCIFLPYPLKLWSR</sequence>
<dbReference type="PROSITE" id="PS50850">
    <property type="entry name" value="MFS"/>
    <property type="match status" value="1"/>
</dbReference>
<dbReference type="Pfam" id="PF07690">
    <property type="entry name" value="MFS_1"/>
    <property type="match status" value="1"/>
</dbReference>
<feature type="domain" description="Major facilitator superfamily (MFS) profile" evidence="6">
    <location>
        <begin position="7"/>
        <end position="385"/>
    </location>
</feature>
<evidence type="ECO:0000256" key="1">
    <source>
        <dbReference type="ARBA" id="ARBA00004141"/>
    </source>
</evidence>
<dbReference type="RefSeq" id="WP_268922784.1">
    <property type="nucleotide sequence ID" value="NZ_JAPTGC010000005.1"/>
</dbReference>
<feature type="transmembrane region" description="Helical" evidence="5">
    <location>
        <begin position="135"/>
        <end position="159"/>
    </location>
</feature>
<gene>
    <name evidence="7" type="ORF">O0S09_04560</name>
</gene>
<evidence type="ECO:0000313" key="7">
    <source>
        <dbReference type="EMBL" id="MCZ0862528.1"/>
    </source>
</evidence>
<evidence type="ECO:0000313" key="8">
    <source>
        <dbReference type="Proteomes" id="UP001141336"/>
    </source>
</evidence>
<feature type="transmembrane region" description="Helical" evidence="5">
    <location>
        <begin position="44"/>
        <end position="61"/>
    </location>
</feature>
<feature type="transmembrane region" description="Helical" evidence="5">
    <location>
        <begin position="364"/>
        <end position="384"/>
    </location>
</feature>
<feature type="transmembrane region" description="Helical" evidence="5">
    <location>
        <begin position="220"/>
        <end position="237"/>
    </location>
</feature>
<evidence type="ECO:0000256" key="5">
    <source>
        <dbReference type="SAM" id="Phobius"/>
    </source>
</evidence>